<dbReference type="GO" id="GO:0071944">
    <property type="term" value="C:cell periphery"/>
    <property type="evidence" value="ECO:0007669"/>
    <property type="project" value="UniProtKB-ARBA"/>
</dbReference>
<feature type="region of interest" description="Disordered" evidence="5">
    <location>
        <begin position="283"/>
        <end position="304"/>
    </location>
</feature>
<feature type="transmembrane region" description="Helical" evidence="6">
    <location>
        <begin position="320"/>
        <end position="339"/>
    </location>
</feature>
<sequence>MRLSQPPTLLCLLFTILSSKHHCQARPSTRDQDLIESQYHYLSERTCAGTICGWEQVLCCTSGQVCSTNAQDQAVCVDSTNSEQQQKNGENGQWEYYTTTYIETDLTTITSTYSSFCAATSTTVSTPAPLNCDESLNESPCGTICCAVGQYCAANGYCAASNAQGESSSAYAVPVATTATNTAFIRPTSNVATTITTTGSATTTVPFQTPTSAASTATAAAAAPSISNNGLSGGAIAGIVIGVLAAIFLLFLFCTFCIFRGIFDGVMSFFGLGRRRRREETTIIEERHSHHASGGDGGRRWWGAGPSRVERVEKKKDSGVGGFLGVAGALAALAVLLGLKRRRDEKKKRESEFSDASSSYVSYESYTVSSPSSASSDRRTRDTRRSRR</sequence>
<keyword evidence="4 6" id="KW-0472">Membrane</keyword>
<evidence type="ECO:0000256" key="5">
    <source>
        <dbReference type="SAM" id="MobiDB-lite"/>
    </source>
</evidence>
<evidence type="ECO:0000256" key="4">
    <source>
        <dbReference type="ARBA" id="ARBA00023136"/>
    </source>
</evidence>
<organism evidence="8 9">
    <name type="scientific">Cladonia borealis</name>
    <dbReference type="NCBI Taxonomy" id="184061"/>
    <lineage>
        <taxon>Eukaryota</taxon>
        <taxon>Fungi</taxon>
        <taxon>Dikarya</taxon>
        <taxon>Ascomycota</taxon>
        <taxon>Pezizomycotina</taxon>
        <taxon>Lecanoromycetes</taxon>
        <taxon>OSLEUM clade</taxon>
        <taxon>Lecanoromycetidae</taxon>
        <taxon>Lecanorales</taxon>
        <taxon>Lecanorineae</taxon>
        <taxon>Cladoniaceae</taxon>
        <taxon>Cladonia</taxon>
    </lineage>
</organism>
<gene>
    <name evidence="8" type="ORF">JMJ35_008009</name>
</gene>
<comment type="subcellular location">
    <subcellularLocation>
        <location evidence="1">Membrane</location>
        <topology evidence="1">Single-pass membrane protein</topology>
    </subcellularLocation>
</comment>
<evidence type="ECO:0000256" key="6">
    <source>
        <dbReference type="SAM" id="Phobius"/>
    </source>
</evidence>
<evidence type="ECO:0000313" key="9">
    <source>
        <dbReference type="Proteomes" id="UP001166286"/>
    </source>
</evidence>
<dbReference type="GO" id="GO:0016020">
    <property type="term" value="C:membrane"/>
    <property type="evidence" value="ECO:0007669"/>
    <property type="project" value="UniProtKB-SubCell"/>
</dbReference>
<name>A0AA39QWY7_9LECA</name>
<proteinExistence type="predicted"/>
<feature type="transmembrane region" description="Helical" evidence="6">
    <location>
        <begin position="235"/>
        <end position="259"/>
    </location>
</feature>
<keyword evidence="3 6" id="KW-1133">Transmembrane helix</keyword>
<feature type="region of interest" description="Disordered" evidence="5">
    <location>
        <begin position="344"/>
        <end position="388"/>
    </location>
</feature>
<evidence type="ECO:0000313" key="8">
    <source>
        <dbReference type="EMBL" id="KAK0509615.1"/>
    </source>
</evidence>
<comment type="caution">
    <text evidence="8">The sequence shown here is derived from an EMBL/GenBank/DDBJ whole genome shotgun (WGS) entry which is preliminary data.</text>
</comment>
<evidence type="ECO:0000256" key="1">
    <source>
        <dbReference type="ARBA" id="ARBA00004167"/>
    </source>
</evidence>
<keyword evidence="9" id="KW-1185">Reference proteome</keyword>
<evidence type="ECO:0000256" key="7">
    <source>
        <dbReference type="SAM" id="SignalP"/>
    </source>
</evidence>
<protein>
    <submittedName>
        <fullName evidence="8">Uncharacterized protein</fullName>
    </submittedName>
</protein>
<dbReference type="Proteomes" id="UP001166286">
    <property type="component" value="Unassembled WGS sequence"/>
</dbReference>
<dbReference type="InterPro" id="IPR051694">
    <property type="entry name" value="Immunoregulatory_rcpt-like"/>
</dbReference>
<feature type="compositionally biased region" description="Low complexity" evidence="5">
    <location>
        <begin position="354"/>
        <end position="375"/>
    </location>
</feature>
<keyword evidence="7" id="KW-0732">Signal</keyword>
<feature type="chain" id="PRO_5041292286" evidence="7">
    <location>
        <begin position="26"/>
        <end position="388"/>
    </location>
</feature>
<reference evidence="8" key="1">
    <citation type="submission" date="2023-03" db="EMBL/GenBank/DDBJ databases">
        <title>Complete genome of Cladonia borealis.</title>
        <authorList>
            <person name="Park H."/>
        </authorList>
    </citation>
    <scope>NUCLEOTIDE SEQUENCE</scope>
    <source>
        <strain evidence="8">ANT050790</strain>
    </source>
</reference>
<dbReference type="EMBL" id="JAFEKC020000018">
    <property type="protein sequence ID" value="KAK0509615.1"/>
    <property type="molecule type" value="Genomic_DNA"/>
</dbReference>
<dbReference type="PANTHER" id="PTHR15549">
    <property type="entry name" value="PAIRED IMMUNOGLOBULIN-LIKE TYPE 2 RECEPTOR"/>
    <property type="match status" value="1"/>
</dbReference>
<dbReference type="AlphaFoldDB" id="A0AA39QWY7"/>
<feature type="signal peptide" evidence="7">
    <location>
        <begin position="1"/>
        <end position="25"/>
    </location>
</feature>
<accession>A0AA39QWY7</accession>
<evidence type="ECO:0000256" key="3">
    <source>
        <dbReference type="ARBA" id="ARBA00022989"/>
    </source>
</evidence>
<keyword evidence="2 6" id="KW-0812">Transmembrane</keyword>
<evidence type="ECO:0000256" key="2">
    <source>
        <dbReference type="ARBA" id="ARBA00022692"/>
    </source>
</evidence>